<evidence type="ECO:0000256" key="5">
    <source>
        <dbReference type="SAM" id="MobiDB-lite"/>
    </source>
</evidence>
<gene>
    <name evidence="7" type="ORF">D0864_05500</name>
</gene>
<dbReference type="Proteomes" id="UP000269539">
    <property type="component" value="Unassembled WGS sequence"/>
</dbReference>
<evidence type="ECO:0000256" key="4">
    <source>
        <dbReference type="ARBA" id="ARBA00023235"/>
    </source>
</evidence>
<accession>A0A3M7G0Y1</accession>
<feature type="domain" description="PPIase cyclophilin-type" evidence="6">
    <location>
        <begin position="38"/>
        <end position="216"/>
    </location>
</feature>
<evidence type="ECO:0000259" key="6">
    <source>
        <dbReference type="PROSITE" id="PS50072"/>
    </source>
</evidence>
<dbReference type="InterPro" id="IPR020892">
    <property type="entry name" value="Cyclophilin-type_PPIase_CS"/>
</dbReference>
<evidence type="ECO:0000256" key="1">
    <source>
        <dbReference type="ARBA" id="ARBA00000971"/>
    </source>
</evidence>
<dbReference type="InterPro" id="IPR029000">
    <property type="entry name" value="Cyclophilin-like_dom_sf"/>
</dbReference>
<dbReference type="PROSITE" id="PS50072">
    <property type="entry name" value="CSA_PPIASE_2"/>
    <property type="match status" value="1"/>
</dbReference>
<dbReference type="PANTHER" id="PTHR11071:SF561">
    <property type="entry name" value="PEPTIDYL-PROLYL CIS-TRANS ISOMERASE D-RELATED"/>
    <property type="match status" value="1"/>
</dbReference>
<dbReference type="InterPro" id="IPR002130">
    <property type="entry name" value="Cyclophilin-type_PPIase_dom"/>
</dbReference>
<dbReference type="GO" id="GO:0003755">
    <property type="term" value="F:peptidyl-prolyl cis-trans isomerase activity"/>
    <property type="evidence" value="ECO:0007669"/>
    <property type="project" value="UniProtKB-KW"/>
</dbReference>
<dbReference type="VEuPathDB" id="FungiDB:BTJ68_11971"/>
<feature type="compositionally biased region" description="Basic and acidic residues" evidence="5">
    <location>
        <begin position="322"/>
        <end position="335"/>
    </location>
</feature>
<keyword evidence="4" id="KW-0413">Isomerase</keyword>
<sequence length="416" mass="47825">MEDDLLQRKTTLAETTATNRLSVDLSAIMTNPHRPRVFLDINIGEEPAGRLTIELFADKTPKTCENFRQLCTAEHEGMTYAKAPFHRVIDEFMIQGGDIANGDGTGTASIYDGEFEDENMDWREMDSAGLVCSANRGKDTNGSQYEHCNSLIEEWNVMLTDDRFFITLESCPHLNGKHTIFGRLVSGHETLEKIAKVDVDGNDKPHEPVLIARCGELEKRKKKSQPAPEPVKQSDHADRGRRRKSNDSDHDMLDVPEPETKHRHRRQSDNVVDEGLRGRPRQRSDSRSVSSQPLSTPSDVEESQGDSHVSKHKRKRSQSPSRHHETRAEDRDYERRRRRSLPNQYEDENRYRPSPRRDDYHRRKDDRYRPSRDRYRDDGRLGGDDGRLGGGAYGDHEPPVKFKGRGIMKYREPGRL</sequence>
<protein>
    <recommendedName>
        <fullName evidence="2">peptidylprolyl isomerase</fullName>
        <ecNumber evidence="2">5.2.1.8</ecNumber>
    </recommendedName>
</protein>
<reference evidence="7 8" key="1">
    <citation type="journal article" date="2018" name="BMC Genomics">
        <title>Genomic evidence for intraspecific hybridization in a clonal and extremely halotolerant yeast.</title>
        <authorList>
            <person name="Gostincar C."/>
            <person name="Stajich J.E."/>
            <person name="Zupancic J."/>
            <person name="Zalar P."/>
            <person name="Gunde-Cimerman N."/>
        </authorList>
    </citation>
    <scope>NUCLEOTIDE SEQUENCE [LARGE SCALE GENOMIC DNA]</scope>
    <source>
        <strain evidence="7 8">EXF-10513</strain>
    </source>
</reference>
<name>A0A3M7G0Y1_HORWE</name>
<organism evidence="7 8">
    <name type="scientific">Hortaea werneckii</name>
    <name type="common">Black yeast</name>
    <name type="synonym">Cladosporium werneckii</name>
    <dbReference type="NCBI Taxonomy" id="91943"/>
    <lineage>
        <taxon>Eukaryota</taxon>
        <taxon>Fungi</taxon>
        <taxon>Dikarya</taxon>
        <taxon>Ascomycota</taxon>
        <taxon>Pezizomycotina</taxon>
        <taxon>Dothideomycetes</taxon>
        <taxon>Dothideomycetidae</taxon>
        <taxon>Mycosphaerellales</taxon>
        <taxon>Teratosphaeriaceae</taxon>
        <taxon>Hortaea</taxon>
    </lineage>
</organism>
<feature type="region of interest" description="Disordered" evidence="5">
    <location>
        <begin position="215"/>
        <end position="416"/>
    </location>
</feature>
<evidence type="ECO:0000313" key="8">
    <source>
        <dbReference type="Proteomes" id="UP000269539"/>
    </source>
</evidence>
<dbReference type="PROSITE" id="PS00170">
    <property type="entry name" value="CSA_PPIASE_1"/>
    <property type="match status" value="1"/>
</dbReference>
<evidence type="ECO:0000256" key="3">
    <source>
        <dbReference type="ARBA" id="ARBA00023110"/>
    </source>
</evidence>
<dbReference type="PANTHER" id="PTHR11071">
    <property type="entry name" value="PEPTIDYL-PROLYL CIS-TRANS ISOMERASE"/>
    <property type="match status" value="1"/>
</dbReference>
<dbReference type="GO" id="GO:0006457">
    <property type="term" value="P:protein folding"/>
    <property type="evidence" value="ECO:0007669"/>
    <property type="project" value="InterPro"/>
</dbReference>
<evidence type="ECO:0000313" key="7">
    <source>
        <dbReference type="EMBL" id="RMY94643.1"/>
    </source>
</evidence>
<evidence type="ECO:0000256" key="2">
    <source>
        <dbReference type="ARBA" id="ARBA00013194"/>
    </source>
</evidence>
<keyword evidence="3" id="KW-0697">Rotamase</keyword>
<feature type="compositionally biased region" description="Basic and acidic residues" evidence="5">
    <location>
        <begin position="274"/>
        <end position="286"/>
    </location>
</feature>
<dbReference type="Gene3D" id="2.40.100.10">
    <property type="entry name" value="Cyclophilin-like"/>
    <property type="match status" value="1"/>
</dbReference>
<proteinExistence type="predicted"/>
<dbReference type="PRINTS" id="PR00153">
    <property type="entry name" value="CSAPPISMRASE"/>
</dbReference>
<comment type="caution">
    <text evidence="7">The sequence shown here is derived from an EMBL/GenBank/DDBJ whole genome shotgun (WGS) entry which is preliminary data.</text>
</comment>
<dbReference type="EMBL" id="QWIO01000511">
    <property type="protein sequence ID" value="RMY94643.1"/>
    <property type="molecule type" value="Genomic_DNA"/>
</dbReference>
<dbReference type="AlphaFoldDB" id="A0A3M7G0Y1"/>
<comment type="catalytic activity">
    <reaction evidence="1">
        <text>[protein]-peptidylproline (omega=180) = [protein]-peptidylproline (omega=0)</text>
        <dbReference type="Rhea" id="RHEA:16237"/>
        <dbReference type="Rhea" id="RHEA-COMP:10747"/>
        <dbReference type="Rhea" id="RHEA-COMP:10748"/>
        <dbReference type="ChEBI" id="CHEBI:83833"/>
        <dbReference type="ChEBI" id="CHEBI:83834"/>
        <dbReference type="EC" id="5.2.1.8"/>
    </reaction>
</comment>
<dbReference type="GO" id="GO:0005737">
    <property type="term" value="C:cytoplasm"/>
    <property type="evidence" value="ECO:0007669"/>
    <property type="project" value="TreeGrafter"/>
</dbReference>
<dbReference type="EC" id="5.2.1.8" evidence="2"/>
<dbReference type="Pfam" id="PF00160">
    <property type="entry name" value="Pro_isomerase"/>
    <property type="match status" value="2"/>
</dbReference>
<dbReference type="GO" id="GO:0016018">
    <property type="term" value="F:cyclosporin A binding"/>
    <property type="evidence" value="ECO:0007669"/>
    <property type="project" value="TreeGrafter"/>
</dbReference>
<feature type="compositionally biased region" description="Basic and acidic residues" evidence="5">
    <location>
        <begin position="347"/>
        <end position="387"/>
    </location>
</feature>
<dbReference type="SUPFAM" id="SSF50891">
    <property type="entry name" value="Cyclophilin-like"/>
    <property type="match status" value="1"/>
</dbReference>